<evidence type="ECO:0008006" key="5">
    <source>
        <dbReference type="Google" id="ProtNLM"/>
    </source>
</evidence>
<keyword evidence="1" id="KW-0802">TPR repeat</keyword>
<keyword evidence="2" id="KW-0732">Signal</keyword>
<dbReference type="InterPro" id="IPR011990">
    <property type="entry name" value="TPR-like_helical_dom_sf"/>
</dbReference>
<dbReference type="RefSeq" id="WP_103725292.1">
    <property type="nucleotide sequence ID" value="NZ_PQNY01000003.1"/>
</dbReference>
<feature type="chain" id="PRO_5015443328" description="Tetratricopeptide repeat protein" evidence="2">
    <location>
        <begin position="22"/>
        <end position="409"/>
    </location>
</feature>
<comment type="caution">
    <text evidence="3">The sequence shown here is derived from an EMBL/GenBank/DDBJ whole genome shotgun (WGS) entry which is preliminary data.</text>
</comment>
<dbReference type="SUPFAM" id="SSF48452">
    <property type="entry name" value="TPR-like"/>
    <property type="match status" value="1"/>
</dbReference>
<dbReference type="InterPro" id="IPR019734">
    <property type="entry name" value="TPR_rpt"/>
</dbReference>
<dbReference type="OrthoDB" id="1522899at2"/>
<gene>
    <name evidence="3" type="ORF">Q361_103149</name>
</gene>
<evidence type="ECO:0000313" key="3">
    <source>
        <dbReference type="EMBL" id="POS02635.1"/>
    </source>
</evidence>
<dbReference type="Gene3D" id="1.25.40.10">
    <property type="entry name" value="Tetratricopeptide repeat domain"/>
    <property type="match status" value="1"/>
</dbReference>
<dbReference type="AlphaFoldDB" id="A0A2S4NAC9"/>
<organism evidence="3 4">
    <name type="scientific">Flavobacterium croceum DSM 17960</name>
    <dbReference type="NCBI Taxonomy" id="1121886"/>
    <lineage>
        <taxon>Bacteria</taxon>
        <taxon>Pseudomonadati</taxon>
        <taxon>Bacteroidota</taxon>
        <taxon>Flavobacteriia</taxon>
        <taxon>Flavobacteriales</taxon>
        <taxon>Flavobacteriaceae</taxon>
        <taxon>Flavobacterium</taxon>
    </lineage>
</organism>
<protein>
    <recommendedName>
        <fullName evidence="5">Tetratricopeptide repeat protein</fullName>
    </recommendedName>
</protein>
<evidence type="ECO:0000256" key="1">
    <source>
        <dbReference type="PROSITE-ProRule" id="PRU00339"/>
    </source>
</evidence>
<dbReference type="Proteomes" id="UP000237056">
    <property type="component" value="Unassembled WGS sequence"/>
</dbReference>
<feature type="signal peptide" evidence="2">
    <location>
        <begin position="1"/>
        <end position="21"/>
    </location>
</feature>
<evidence type="ECO:0000313" key="4">
    <source>
        <dbReference type="Proteomes" id="UP000237056"/>
    </source>
</evidence>
<proteinExistence type="predicted"/>
<feature type="repeat" description="TPR" evidence="1">
    <location>
        <begin position="258"/>
        <end position="291"/>
    </location>
</feature>
<name>A0A2S4NAC9_9FLAO</name>
<evidence type="ECO:0000256" key="2">
    <source>
        <dbReference type="SAM" id="SignalP"/>
    </source>
</evidence>
<sequence>MKNIGLKVIIALLSITMQAQTSNCSNLSEQLQIFHSNLDYANAYKSWLEIKKNCPTFSEKNYLIAKEILQYKLDIAPQDSIQKPLNEFVAFYDLYDKSFPENKSNNALKKAILIVEKTGANEENLQLLEKAINKSKTAIFDTYPTYLFTKSYYDKYNNKEISFETFFEKYYWATDILEKNKANINELDFNNGQVVMRSLLYNGFTPNSFENYVKAKFEDNQENLAWLNTVSEILSVYNPRSEWLEKTTTKSISIEKNAKILQYRAQYYLKTKKQSLALDDYEKALEVTTDALQKAEIATTLAKLLMVQNPEKAAQTIQIAIDNNPKEGKYYIILASLYANSGCNFSNDEKFAVLKLAQETVEKAGQTSAYLKNTATQTKASFQQQIDGLKKPSKKEISLECWIHKTIKI</sequence>
<accession>A0A2S4NAC9</accession>
<dbReference type="PROSITE" id="PS50005">
    <property type="entry name" value="TPR"/>
    <property type="match status" value="1"/>
</dbReference>
<keyword evidence="4" id="KW-1185">Reference proteome</keyword>
<reference evidence="3 4" key="1">
    <citation type="submission" date="2018-01" db="EMBL/GenBank/DDBJ databases">
        <title>Genomic Encyclopedia of Type Strains, Phase I: the one thousand microbial genomes (KMG-I) project.</title>
        <authorList>
            <person name="Goeker M."/>
        </authorList>
    </citation>
    <scope>NUCLEOTIDE SEQUENCE [LARGE SCALE GENOMIC DNA]</scope>
    <source>
        <strain evidence="3 4">DSM 17960</strain>
    </source>
</reference>
<dbReference type="EMBL" id="PQNY01000003">
    <property type="protein sequence ID" value="POS02635.1"/>
    <property type="molecule type" value="Genomic_DNA"/>
</dbReference>